<protein>
    <submittedName>
        <fullName evidence="2">Uncharacterized protein</fullName>
    </submittedName>
</protein>
<keyword evidence="1" id="KW-1133">Transmembrane helix</keyword>
<dbReference type="AlphaFoldDB" id="A0A1H1MJ71"/>
<organism evidence="2 3">
    <name type="scientific">Actinopolymorpha singaporensis</name>
    <dbReference type="NCBI Taxonomy" id="117157"/>
    <lineage>
        <taxon>Bacteria</taxon>
        <taxon>Bacillati</taxon>
        <taxon>Actinomycetota</taxon>
        <taxon>Actinomycetes</taxon>
        <taxon>Propionibacteriales</taxon>
        <taxon>Actinopolymorphaceae</taxon>
        <taxon>Actinopolymorpha</taxon>
    </lineage>
</organism>
<feature type="transmembrane region" description="Helical" evidence="1">
    <location>
        <begin position="29"/>
        <end position="50"/>
    </location>
</feature>
<dbReference type="Proteomes" id="UP000198983">
    <property type="component" value="Chromosome I"/>
</dbReference>
<sequence>MSQTLVVFLFGGLFAGALAHFLRGGSSRIARIAAVVLFGLGLLFALLPALRLG</sequence>
<evidence type="ECO:0000256" key="1">
    <source>
        <dbReference type="SAM" id="Phobius"/>
    </source>
</evidence>
<dbReference type="RefSeq" id="WP_157728204.1">
    <property type="nucleotide sequence ID" value="NZ_LT629732.1"/>
</dbReference>
<gene>
    <name evidence="2" type="ORF">SAMN04489717_0848</name>
</gene>
<evidence type="ECO:0000313" key="2">
    <source>
        <dbReference type="EMBL" id="SDR86788.1"/>
    </source>
</evidence>
<keyword evidence="1" id="KW-0472">Membrane</keyword>
<reference evidence="2 3" key="1">
    <citation type="submission" date="2016-10" db="EMBL/GenBank/DDBJ databases">
        <authorList>
            <person name="de Groot N.N."/>
        </authorList>
    </citation>
    <scope>NUCLEOTIDE SEQUENCE [LARGE SCALE GENOMIC DNA]</scope>
    <source>
        <strain evidence="2 3">DSM 22024</strain>
    </source>
</reference>
<keyword evidence="1" id="KW-0812">Transmembrane</keyword>
<evidence type="ECO:0000313" key="3">
    <source>
        <dbReference type="Proteomes" id="UP000198983"/>
    </source>
</evidence>
<proteinExistence type="predicted"/>
<keyword evidence="3" id="KW-1185">Reference proteome</keyword>
<name>A0A1H1MJ71_9ACTN</name>
<accession>A0A1H1MJ71</accession>
<dbReference type="EMBL" id="LT629732">
    <property type="protein sequence ID" value="SDR86788.1"/>
    <property type="molecule type" value="Genomic_DNA"/>
</dbReference>